<dbReference type="Pfam" id="PF02893">
    <property type="entry name" value="GRAM"/>
    <property type="match status" value="1"/>
</dbReference>
<dbReference type="InterPro" id="IPR037845">
    <property type="entry name" value="GRAMDC4_PH-GRAM"/>
</dbReference>
<keyword evidence="2" id="KW-1133">Transmembrane helix</keyword>
<feature type="compositionally biased region" description="Basic and acidic residues" evidence="1">
    <location>
        <begin position="1"/>
        <end position="48"/>
    </location>
</feature>
<reference evidence="4 5" key="1">
    <citation type="journal article" date="2013" name="Nature">
        <title>Insights into bilaterian evolution from three spiralian genomes.</title>
        <authorList>
            <person name="Simakov O."/>
            <person name="Marletaz F."/>
            <person name="Cho S.J."/>
            <person name="Edsinger-Gonzales E."/>
            <person name="Havlak P."/>
            <person name="Hellsten U."/>
            <person name="Kuo D.H."/>
            <person name="Larsson T."/>
            <person name="Lv J."/>
            <person name="Arendt D."/>
            <person name="Savage R."/>
            <person name="Osoegawa K."/>
            <person name="de Jong P."/>
            <person name="Grimwood J."/>
            <person name="Chapman J.A."/>
            <person name="Shapiro H."/>
            <person name="Aerts A."/>
            <person name="Otillar R.P."/>
            <person name="Terry A.Y."/>
            <person name="Boore J.L."/>
            <person name="Grigoriev I.V."/>
            <person name="Lindberg D.R."/>
            <person name="Seaver E.C."/>
            <person name="Weisblat D.A."/>
            <person name="Putnam N.H."/>
            <person name="Rokhsar D.S."/>
        </authorList>
    </citation>
    <scope>NUCLEOTIDE SEQUENCE [LARGE SCALE GENOMIC DNA]</scope>
</reference>
<dbReference type="PANTHER" id="PTHR37402:SF1">
    <property type="entry name" value="GRAM DOMAIN-CONTAINING PROTEIN 4"/>
    <property type="match status" value="1"/>
</dbReference>
<feature type="region of interest" description="Disordered" evidence="1">
    <location>
        <begin position="1"/>
        <end position="50"/>
    </location>
</feature>
<dbReference type="RefSeq" id="XP_009058086.1">
    <property type="nucleotide sequence ID" value="XM_009059838.1"/>
</dbReference>
<dbReference type="Proteomes" id="UP000030746">
    <property type="component" value="Unassembled WGS sequence"/>
</dbReference>
<feature type="transmembrane region" description="Helical" evidence="2">
    <location>
        <begin position="348"/>
        <end position="368"/>
    </location>
</feature>
<proteinExistence type="predicted"/>
<dbReference type="HOGENOM" id="CLU_494546_0_0_1"/>
<dbReference type="OrthoDB" id="1708389at2759"/>
<evidence type="ECO:0000256" key="1">
    <source>
        <dbReference type="SAM" id="MobiDB-lite"/>
    </source>
</evidence>
<feature type="region of interest" description="Disordered" evidence="1">
    <location>
        <begin position="116"/>
        <end position="138"/>
    </location>
</feature>
<keyword evidence="5" id="KW-1185">Reference proteome</keyword>
<feature type="domain" description="GRAM" evidence="3">
    <location>
        <begin position="454"/>
        <end position="530"/>
    </location>
</feature>
<dbReference type="OMA" id="WHPVEVT"/>
<dbReference type="CTD" id="20236123"/>
<dbReference type="GeneID" id="20236123"/>
<dbReference type="STRING" id="225164.V4A8P2"/>
<evidence type="ECO:0000256" key="2">
    <source>
        <dbReference type="SAM" id="Phobius"/>
    </source>
</evidence>
<dbReference type="SMART" id="SM00568">
    <property type="entry name" value="GRAM"/>
    <property type="match status" value="1"/>
</dbReference>
<dbReference type="KEGG" id="lgi:LOTGIDRAFT_153833"/>
<dbReference type="AlphaFoldDB" id="V4A8P2"/>
<keyword evidence="2" id="KW-0812">Transmembrane</keyword>
<organism evidence="4 5">
    <name type="scientific">Lottia gigantea</name>
    <name type="common">Giant owl limpet</name>
    <dbReference type="NCBI Taxonomy" id="225164"/>
    <lineage>
        <taxon>Eukaryota</taxon>
        <taxon>Metazoa</taxon>
        <taxon>Spiralia</taxon>
        <taxon>Lophotrochozoa</taxon>
        <taxon>Mollusca</taxon>
        <taxon>Gastropoda</taxon>
        <taxon>Patellogastropoda</taxon>
        <taxon>Lottioidea</taxon>
        <taxon>Lottiidae</taxon>
        <taxon>Lottia</taxon>
    </lineage>
</organism>
<feature type="compositionally biased region" description="Basic and acidic residues" evidence="1">
    <location>
        <begin position="122"/>
        <end position="138"/>
    </location>
</feature>
<dbReference type="PANTHER" id="PTHR37402">
    <property type="entry name" value="GRAM DOMAIN-CONTAINING PROTEIN 4"/>
    <property type="match status" value="1"/>
</dbReference>
<accession>V4A8P2</accession>
<evidence type="ECO:0000313" key="5">
    <source>
        <dbReference type="Proteomes" id="UP000030746"/>
    </source>
</evidence>
<sequence length="625" mass="71980">MNLSELRARFKGDGKSPKLNRKSEDGDIKTNEEKNREKLEHSGNFKDEEEKEVFEEQLNQLQEKLVNVMIENEALRSEVKVFKKEDTDHKELKEMLEKSKKRNSLLETKLKNLLPKKSGSFKKKDGSNNKKSNNDKMSDVESAIDIASELQDEPVVSVPEEYGGERPENNKSFGKGIIDRFAHKLNDVIEDFNEEMDFVHIEPEVEAEPLTGKKLKENIKRFGRAAKPYYNTAKGFYNLISWKNPSYSLTVFSVYLYMVWRGWVLQSILGCIFFRLFIQYLQYRCWNIKFNFLDSGEDEENDNDDDLGISEKFNLVIEVATKVQNALGDAADGLEKVKSLFSWRHPEASNLLFLTISTFFITSCTLPLPYLFELIGSMIGFKLFIIDNLYRKYPRLKKKYDTSHRIWMSLPTDSQYEKRHMTSQIDKFILKHGKKAYKDKDNDDDDDELSNEDKAFCQLFSLPETECPLPGWQGGRLCTLINRDKSLASAFKSGKLYLTRSFLCFERSKSPSPKNLVIPLANIGALEKAKPYPWLPGGGMSIEVTLANSDKSFIFGGLINRDDTFDMIQEIGMLSNLPWATGVPLEELHISKRLTDLSKKIEPQQFSNFSLGMVYEESEDKKSKD</sequence>
<dbReference type="InterPro" id="IPR004182">
    <property type="entry name" value="GRAM"/>
</dbReference>
<feature type="transmembrane region" description="Helical" evidence="2">
    <location>
        <begin position="254"/>
        <end position="278"/>
    </location>
</feature>
<dbReference type="CDD" id="cd13221">
    <property type="entry name" value="PH-GRAM_GRAMDC4"/>
    <property type="match status" value="1"/>
</dbReference>
<protein>
    <recommendedName>
        <fullName evidence="3">GRAM domain-containing protein</fullName>
    </recommendedName>
</protein>
<dbReference type="Gene3D" id="2.30.29.30">
    <property type="entry name" value="Pleckstrin-homology domain (PH domain)/Phosphotyrosine-binding domain (PTB)"/>
    <property type="match status" value="1"/>
</dbReference>
<evidence type="ECO:0000313" key="4">
    <source>
        <dbReference type="EMBL" id="ESO91395.1"/>
    </source>
</evidence>
<dbReference type="InterPro" id="IPR037847">
    <property type="entry name" value="GRAMDC4"/>
</dbReference>
<evidence type="ECO:0000259" key="3">
    <source>
        <dbReference type="SMART" id="SM00568"/>
    </source>
</evidence>
<gene>
    <name evidence="4" type="ORF">LOTGIDRAFT_153833</name>
</gene>
<dbReference type="InterPro" id="IPR011993">
    <property type="entry name" value="PH-like_dom_sf"/>
</dbReference>
<name>V4A8P2_LOTGI</name>
<dbReference type="EMBL" id="KB202283">
    <property type="protein sequence ID" value="ESO91395.1"/>
    <property type="molecule type" value="Genomic_DNA"/>
</dbReference>
<dbReference type="GO" id="GO:0006915">
    <property type="term" value="P:apoptotic process"/>
    <property type="evidence" value="ECO:0007669"/>
    <property type="project" value="InterPro"/>
</dbReference>
<keyword evidence="2" id="KW-0472">Membrane</keyword>
<dbReference type="GO" id="GO:0034164">
    <property type="term" value="P:negative regulation of toll-like receptor 9 signaling pathway"/>
    <property type="evidence" value="ECO:0007669"/>
    <property type="project" value="TreeGrafter"/>
</dbReference>